<dbReference type="Proteomes" id="UP000694727">
    <property type="component" value="Unplaced"/>
</dbReference>
<dbReference type="Proteomes" id="UP000694570">
    <property type="component" value="Unplaced"/>
</dbReference>
<dbReference type="Ensembl" id="ENSSSCT00040007505.1">
    <property type="protein sequence ID" value="ENSSSCP00040002973.1"/>
    <property type="gene ID" value="ENSSSCG00040005693.1"/>
</dbReference>
<evidence type="ECO:0000313" key="2">
    <source>
        <dbReference type="Ensembl" id="ENSSSCP00035006414.1"/>
    </source>
</evidence>
<dbReference type="Ensembl" id="ENSSSCT00025079487.1">
    <property type="protein sequence ID" value="ENSSSCP00025034509.1"/>
    <property type="gene ID" value="ENSSSCG00025058078.1"/>
</dbReference>
<dbReference type="Proteomes" id="UP000694723">
    <property type="component" value="Unplaced"/>
</dbReference>
<dbReference type="Ensembl" id="ENSSSCT00065018812.1">
    <property type="protein sequence ID" value="ENSSSCP00065007679.1"/>
    <property type="gene ID" value="ENSSSCG00065014149.1"/>
</dbReference>
<dbReference type="Proteomes" id="UP000694725">
    <property type="component" value="Unplaced"/>
</dbReference>
<dbReference type="Proteomes" id="UP000694724">
    <property type="component" value="Unplaced"/>
</dbReference>
<dbReference type="Ensembl" id="ENSSSCT00060012713.1">
    <property type="protein sequence ID" value="ENSSSCP00060004801.1"/>
    <property type="gene ID" value="ENSSSCG00060009827.1"/>
</dbReference>
<dbReference type="Ensembl" id="ENSSSCT00030019640.1">
    <property type="protein sequence ID" value="ENSSSCP00030008735.1"/>
    <property type="gene ID" value="ENSSSCG00030014283.1"/>
</dbReference>
<feature type="region of interest" description="Disordered" evidence="1">
    <location>
        <begin position="1"/>
        <end position="81"/>
    </location>
</feature>
<reference evidence="2" key="1">
    <citation type="submission" date="2025-05" db="UniProtKB">
        <authorList>
            <consortium name="Ensembl"/>
        </authorList>
    </citation>
    <scope>IDENTIFICATION</scope>
</reference>
<dbReference type="Proteomes" id="UP000694722">
    <property type="component" value="Unplaced"/>
</dbReference>
<feature type="compositionally biased region" description="Basic residues" evidence="1">
    <location>
        <begin position="28"/>
        <end position="39"/>
    </location>
</feature>
<dbReference type="Ensembl" id="ENSSSCT00050022413.1">
    <property type="protein sequence ID" value="ENSSSCP00050009479.1"/>
    <property type="gene ID" value="ENSSSCG00050016436.1"/>
</dbReference>
<evidence type="ECO:0000256" key="1">
    <source>
        <dbReference type="SAM" id="MobiDB-lite"/>
    </source>
</evidence>
<organism evidence="2 3">
    <name type="scientific">Sus scrofa</name>
    <name type="common">Pig</name>
    <dbReference type="NCBI Taxonomy" id="9823"/>
    <lineage>
        <taxon>Eukaryota</taxon>
        <taxon>Metazoa</taxon>
        <taxon>Chordata</taxon>
        <taxon>Craniata</taxon>
        <taxon>Vertebrata</taxon>
        <taxon>Euteleostomi</taxon>
        <taxon>Mammalia</taxon>
        <taxon>Eutheria</taxon>
        <taxon>Laurasiatheria</taxon>
        <taxon>Artiodactyla</taxon>
        <taxon>Suina</taxon>
        <taxon>Suidae</taxon>
        <taxon>Sus</taxon>
    </lineage>
</organism>
<dbReference type="AlphaFoldDB" id="A0A8D0LPC4"/>
<protein>
    <submittedName>
        <fullName evidence="2">Uncharacterized protein</fullName>
    </submittedName>
</protein>
<accession>A0A8D0LPC4</accession>
<proteinExistence type="predicted"/>
<dbReference type="Proteomes" id="UP000694571">
    <property type="component" value="Unplaced"/>
</dbReference>
<feature type="compositionally biased region" description="Basic and acidic residues" evidence="1">
    <location>
        <begin position="63"/>
        <end position="72"/>
    </location>
</feature>
<feature type="compositionally biased region" description="Polar residues" evidence="1">
    <location>
        <begin position="13"/>
        <end position="26"/>
    </location>
</feature>
<evidence type="ECO:0000313" key="3">
    <source>
        <dbReference type="Proteomes" id="UP000694720"/>
    </source>
</evidence>
<dbReference type="Proteomes" id="UP000694720">
    <property type="component" value="Unplaced"/>
</dbReference>
<name>A0A8D0LPC4_PIG</name>
<dbReference type="Ensembl" id="ENSSSCT00035018366.1">
    <property type="protein sequence ID" value="ENSSSCP00035006414.1"/>
    <property type="gene ID" value="ENSSSCG00035014497.1"/>
</dbReference>
<sequence>MPRKYQHLAGSYSPDSSPSLGTSTCHRCSPKKRGGKKTKQNPGQNQKGGFHSSFHKLFAKKSNGSEHKEKTNENSPFSTWEKGTEDFSWHYRKTYIWRKITLVRTTEKEKHV</sequence>
<dbReference type="Ensembl" id="ENSSSCT00055041784.1">
    <property type="protein sequence ID" value="ENSSSCP00055033266.1"/>
    <property type="gene ID" value="ENSSSCG00055021265.1"/>
</dbReference>